<feature type="region of interest" description="Disordered" evidence="3">
    <location>
        <begin position="176"/>
        <end position="202"/>
    </location>
</feature>
<dbReference type="InterPro" id="IPR011990">
    <property type="entry name" value="TPR-like_helical_dom_sf"/>
</dbReference>
<evidence type="ECO:0000313" key="7">
    <source>
        <dbReference type="Proteomes" id="UP001642484"/>
    </source>
</evidence>
<evidence type="ECO:0000256" key="4">
    <source>
        <dbReference type="SAM" id="SignalP"/>
    </source>
</evidence>
<dbReference type="EMBL" id="CAXAMN010006003">
    <property type="protein sequence ID" value="CAK9016138.1"/>
    <property type="molecule type" value="Genomic_DNA"/>
</dbReference>
<feature type="region of interest" description="Disordered" evidence="3">
    <location>
        <begin position="683"/>
        <end position="725"/>
    </location>
</feature>
<dbReference type="PANTHER" id="PTHR47447">
    <property type="entry name" value="OS03G0856100 PROTEIN"/>
    <property type="match status" value="1"/>
</dbReference>
<evidence type="ECO:0000313" key="6">
    <source>
        <dbReference type="EMBL" id="CAK9016138.1"/>
    </source>
</evidence>
<feature type="signal peptide" evidence="4">
    <location>
        <begin position="1"/>
        <end position="16"/>
    </location>
</feature>
<evidence type="ECO:0000259" key="5">
    <source>
        <dbReference type="Pfam" id="PF23276"/>
    </source>
</evidence>
<sequence>MALLMLLLGQAMQVQRLASNLSHPEVKQDRDQMSTWSLEEPDAAGAQLALTMLPEQQVFCFGEAVMYLSRKTGQWIPAVVQGHVMVGKELHYNLDVQESAHPSRVMPRDSPPSQISLAQPTDEAPSGQHEVLCFGEHVQYLSRSTGEWIPAIVQGHLMVGQELHYNLDVQEAAPPSRVRPFKDSKDFSHAIPGSNALTSAPNSKPIYSSAAADAEQALVKPSPPANQVCPPAVAPRPKASSRKTLAEHLEELRGEQAEPPLKEAERVERPSELFSLKTFLDEPHFGASTDMSLNLSLNKLEAQEHVEEKVCQHQSSVPRVDRISDLFSQKSFLDEPHFGLRTSDSLMSDRKKDLESCSDLEKQANSLCRIAPISIMNVLTVHALLTQSLRTPRRKLPIRADAAGLLQLGPRVSEAAVRRKVQPLLKAWKWNPELATHVLKTLAKSSFPVMSLQTMNILRASEVTPLTAHYNAALGACVEQKRWKIAFTLFNMMRQDQVVANDDTVKEIMGSCSWPKAMTMWMLLRNAPGLSVTSHNHVMGAVGPSAPATALEIFHNFAQDGVVADAMSFNEAIACYGRLGQWQESLQQLEEMSKRDLVPEPRHFSSSITALGLCSEWQRALWLWRDAKDIADAEGFSIMATALASSKQWMEALEVLADMREQDLDPTGRMYAAMEQVVERFRQSRRRARVSPSRKRSSSDMHCVKNILPRHGRSKDATRSKGHRY</sequence>
<dbReference type="Gene3D" id="1.25.40.10">
    <property type="entry name" value="Tetratricopeptide repeat domain"/>
    <property type="match status" value="2"/>
</dbReference>
<dbReference type="Proteomes" id="UP001642484">
    <property type="component" value="Unassembled WGS sequence"/>
</dbReference>
<evidence type="ECO:0000256" key="1">
    <source>
        <dbReference type="ARBA" id="ARBA00022737"/>
    </source>
</evidence>
<feature type="domain" description="Pentatricopeptide repeat-containing protein-mitochondrial" evidence="5">
    <location>
        <begin position="436"/>
        <end position="509"/>
    </location>
</feature>
<dbReference type="Pfam" id="PF23276">
    <property type="entry name" value="TPR_24"/>
    <property type="match status" value="1"/>
</dbReference>
<feature type="repeat" description="PPR" evidence="2">
    <location>
        <begin position="632"/>
        <end position="666"/>
    </location>
</feature>
<reference evidence="6 7" key="1">
    <citation type="submission" date="2024-02" db="EMBL/GenBank/DDBJ databases">
        <authorList>
            <person name="Chen Y."/>
            <person name="Shah S."/>
            <person name="Dougan E. K."/>
            <person name="Thang M."/>
            <person name="Chan C."/>
        </authorList>
    </citation>
    <scope>NUCLEOTIDE SEQUENCE [LARGE SCALE GENOMIC DNA]</scope>
</reference>
<feature type="chain" id="PRO_5046612887" description="Pentatricopeptide repeat-containing protein-mitochondrial domain-containing protein" evidence="4">
    <location>
        <begin position="17"/>
        <end position="725"/>
    </location>
</feature>
<comment type="caution">
    <text evidence="6">The sequence shown here is derived from an EMBL/GenBank/DDBJ whole genome shotgun (WGS) entry which is preliminary data.</text>
</comment>
<keyword evidence="7" id="KW-1185">Reference proteome</keyword>
<dbReference type="PROSITE" id="PS51375">
    <property type="entry name" value="PPR"/>
    <property type="match status" value="2"/>
</dbReference>
<feature type="repeat" description="PPR" evidence="2">
    <location>
        <begin position="565"/>
        <end position="599"/>
    </location>
</feature>
<protein>
    <recommendedName>
        <fullName evidence="5">Pentatricopeptide repeat-containing protein-mitochondrial domain-containing protein</fullName>
    </recommendedName>
</protein>
<evidence type="ECO:0000256" key="2">
    <source>
        <dbReference type="PROSITE-ProRule" id="PRU00708"/>
    </source>
</evidence>
<keyword evidence="1" id="KW-0677">Repeat</keyword>
<dbReference type="InterPro" id="IPR057027">
    <property type="entry name" value="TPR_mt"/>
</dbReference>
<dbReference type="PANTHER" id="PTHR47447:SF17">
    <property type="entry name" value="OS12G0638900 PROTEIN"/>
    <property type="match status" value="1"/>
</dbReference>
<dbReference type="InterPro" id="IPR002885">
    <property type="entry name" value="PPR_rpt"/>
</dbReference>
<feature type="region of interest" description="Disordered" evidence="3">
    <location>
        <begin position="99"/>
        <end position="127"/>
    </location>
</feature>
<evidence type="ECO:0000256" key="3">
    <source>
        <dbReference type="SAM" id="MobiDB-lite"/>
    </source>
</evidence>
<dbReference type="Pfam" id="PF01535">
    <property type="entry name" value="PPR"/>
    <property type="match status" value="2"/>
</dbReference>
<gene>
    <name evidence="6" type="ORF">CCMP2556_LOCUS12380</name>
</gene>
<accession>A0ABP0JNW9</accession>
<feature type="compositionally biased region" description="Basic residues" evidence="3">
    <location>
        <begin position="683"/>
        <end position="696"/>
    </location>
</feature>
<feature type="region of interest" description="Disordered" evidence="3">
    <location>
        <begin position="214"/>
        <end position="242"/>
    </location>
</feature>
<name>A0ABP0JNW9_9DINO</name>
<organism evidence="6 7">
    <name type="scientific">Durusdinium trenchii</name>
    <dbReference type="NCBI Taxonomy" id="1381693"/>
    <lineage>
        <taxon>Eukaryota</taxon>
        <taxon>Sar</taxon>
        <taxon>Alveolata</taxon>
        <taxon>Dinophyceae</taxon>
        <taxon>Suessiales</taxon>
        <taxon>Symbiodiniaceae</taxon>
        <taxon>Durusdinium</taxon>
    </lineage>
</organism>
<keyword evidence="4" id="KW-0732">Signal</keyword>
<proteinExistence type="predicted"/>